<dbReference type="EMBL" id="LUEZ02000096">
    <property type="protein sequence ID" value="RDB14652.1"/>
    <property type="molecule type" value="Genomic_DNA"/>
</dbReference>
<dbReference type="AlphaFoldDB" id="A0A369IZS9"/>
<protein>
    <submittedName>
        <fullName evidence="1">Uncharacterized protein</fullName>
    </submittedName>
</protein>
<accession>A0A369IZS9</accession>
<gene>
    <name evidence="1" type="ORF">Hypma_016280</name>
</gene>
<keyword evidence="2" id="KW-1185">Reference proteome</keyword>
<evidence type="ECO:0000313" key="1">
    <source>
        <dbReference type="EMBL" id="RDB14652.1"/>
    </source>
</evidence>
<dbReference type="InParanoid" id="A0A369IZS9"/>
<dbReference type="Proteomes" id="UP000076154">
    <property type="component" value="Unassembled WGS sequence"/>
</dbReference>
<sequence length="66" mass="7307">MTPDMEHVLHIINVMALKPLKDSDHPLQCSTICSPLRTSKQHNSYPPWSVVPGTVSALSSCYMAIQ</sequence>
<proteinExistence type="predicted"/>
<evidence type="ECO:0000313" key="2">
    <source>
        <dbReference type="Proteomes" id="UP000076154"/>
    </source>
</evidence>
<comment type="caution">
    <text evidence="1">The sequence shown here is derived from an EMBL/GenBank/DDBJ whole genome shotgun (WGS) entry which is preliminary data.</text>
</comment>
<organism evidence="1 2">
    <name type="scientific">Hypsizygus marmoreus</name>
    <name type="common">White beech mushroom</name>
    <name type="synonym">Agaricus marmoreus</name>
    <dbReference type="NCBI Taxonomy" id="39966"/>
    <lineage>
        <taxon>Eukaryota</taxon>
        <taxon>Fungi</taxon>
        <taxon>Dikarya</taxon>
        <taxon>Basidiomycota</taxon>
        <taxon>Agaricomycotina</taxon>
        <taxon>Agaricomycetes</taxon>
        <taxon>Agaricomycetidae</taxon>
        <taxon>Agaricales</taxon>
        <taxon>Tricholomatineae</taxon>
        <taxon>Lyophyllaceae</taxon>
        <taxon>Hypsizygus</taxon>
    </lineage>
</organism>
<name>A0A369IZS9_HYPMA</name>
<reference evidence="1" key="1">
    <citation type="submission" date="2018-04" db="EMBL/GenBank/DDBJ databases">
        <title>Whole genome sequencing of Hypsizygus marmoreus.</title>
        <authorList>
            <person name="Choi I.-G."/>
            <person name="Min B."/>
            <person name="Kim J.-G."/>
            <person name="Kim S."/>
            <person name="Oh Y.-L."/>
            <person name="Kong W.-S."/>
            <person name="Park H."/>
            <person name="Jeong J."/>
            <person name="Song E.-S."/>
        </authorList>
    </citation>
    <scope>NUCLEOTIDE SEQUENCE [LARGE SCALE GENOMIC DNA]</scope>
    <source>
        <strain evidence="1">51987-8</strain>
    </source>
</reference>